<dbReference type="Proteomes" id="UP000749559">
    <property type="component" value="Unassembled WGS sequence"/>
</dbReference>
<feature type="compositionally biased region" description="Low complexity" evidence="1">
    <location>
        <begin position="26"/>
        <end position="38"/>
    </location>
</feature>
<dbReference type="InterPro" id="IPR044926">
    <property type="entry name" value="RGS_subdomain_2"/>
</dbReference>
<dbReference type="PANTHER" id="PTHR13155:SF1">
    <property type="entry name" value="A-KINASE ANCHOR PROTEIN 10, MITOCHONDRIAL"/>
    <property type="match status" value="1"/>
</dbReference>
<dbReference type="AlphaFoldDB" id="A0A8S4Q7T7"/>
<feature type="domain" description="RGS" evidence="2">
    <location>
        <begin position="295"/>
        <end position="380"/>
    </location>
</feature>
<accession>A0A8S4Q7T7</accession>
<dbReference type="OrthoDB" id="5584247at2759"/>
<dbReference type="PANTHER" id="PTHR13155">
    <property type="entry name" value="A-KINASE ANCHOR PROTEINS"/>
    <property type="match status" value="1"/>
</dbReference>
<dbReference type="InterPro" id="IPR052246">
    <property type="entry name" value="Cell_Polariz_PKAAnc"/>
</dbReference>
<dbReference type="InterPro" id="IPR016137">
    <property type="entry name" value="RGS"/>
</dbReference>
<dbReference type="InterPro" id="IPR036305">
    <property type="entry name" value="RGS_sf"/>
</dbReference>
<dbReference type="EMBL" id="CAIIXF020000012">
    <property type="protein sequence ID" value="CAH1801919.1"/>
    <property type="molecule type" value="Genomic_DNA"/>
</dbReference>
<dbReference type="PROSITE" id="PS50132">
    <property type="entry name" value="RGS"/>
    <property type="match status" value="3"/>
</dbReference>
<comment type="caution">
    <text evidence="3">The sequence shown here is derived from an EMBL/GenBank/DDBJ whole genome shotgun (WGS) entry which is preliminary data.</text>
</comment>
<proteinExistence type="predicted"/>
<dbReference type="GO" id="GO:0005739">
    <property type="term" value="C:mitochondrion"/>
    <property type="evidence" value="ECO:0007669"/>
    <property type="project" value="TreeGrafter"/>
</dbReference>
<feature type="region of interest" description="Disordered" evidence="1">
    <location>
        <begin position="538"/>
        <end position="567"/>
    </location>
</feature>
<evidence type="ECO:0000313" key="3">
    <source>
        <dbReference type="EMBL" id="CAH1801919.1"/>
    </source>
</evidence>
<dbReference type="SMART" id="SM00315">
    <property type="entry name" value="RGS"/>
    <property type="match status" value="2"/>
</dbReference>
<dbReference type="SUPFAM" id="SSF48097">
    <property type="entry name" value="Regulator of G-protein signaling, RGS"/>
    <property type="match status" value="2"/>
</dbReference>
<evidence type="ECO:0000259" key="2">
    <source>
        <dbReference type="PROSITE" id="PS50132"/>
    </source>
</evidence>
<feature type="domain" description="RGS" evidence="2">
    <location>
        <begin position="397"/>
        <end position="521"/>
    </location>
</feature>
<dbReference type="GO" id="GO:0008104">
    <property type="term" value="P:intracellular protein localization"/>
    <property type="evidence" value="ECO:0007669"/>
    <property type="project" value="TreeGrafter"/>
</dbReference>
<keyword evidence="4" id="KW-1185">Reference proteome</keyword>
<feature type="domain" description="RGS" evidence="2">
    <location>
        <begin position="92"/>
        <end position="131"/>
    </location>
</feature>
<dbReference type="Gene3D" id="1.10.167.10">
    <property type="entry name" value="Regulator of G-protein Signalling 4, domain 2"/>
    <property type="match status" value="3"/>
</dbReference>
<name>A0A8S4Q7T7_OWEFU</name>
<reference evidence="3" key="1">
    <citation type="submission" date="2022-03" db="EMBL/GenBank/DDBJ databases">
        <authorList>
            <person name="Martin C."/>
        </authorList>
    </citation>
    <scope>NUCLEOTIDE SEQUENCE</scope>
</reference>
<protein>
    <recommendedName>
        <fullName evidence="2">RGS domain-containing protein</fullName>
    </recommendedName>
</protein>
<dbReference type="Pfam" id="PF00615">
    <property type="entry name" value="RGS"/>
    <property type="match status" value="2"/>
</dbReference>
<gene>
    <name evidence="3" type="ORF">OFUS_LOCUS25651</name>
</gene>
<evidence type="ECO:0000313" key="4">
    <source>
        <dbReference type="Proteomes" id="UP000749559"/>
    </source>
</evidence>
<feature type="region of interest" description="Disordered" evidence="1">
    <location>
        <begin position="1"/>
        <end position="55"/>
    </location>
</feature>
<evidence type="ECO:0000256" key="1">
    <source>
        <dbReference type="SAM" id="MobiDB-lite"/>
    </source>
</evidence>
<organism evidence="3 4">
    <name type="scientific">Owenia fusiformis</name>
    <name type="common">Polychaete worm</name>
    <dbReference type="NCBI Taxonomy" id="6347"/>
    <lineage>
        <taxon>Eukaryota</taxon>
        <taxon>Metazoa</taxon>
        <taxon>Spiralia</taxon>
        <taxon>Lophotrochozoa</taxon>
        <taxon>Annelida</taxon>
        <taxon>Polychaeta</taxon>
        <taxon>Sedentaria</taxon>
        <taxon>Canalipalpata</taxon>
        <taxon>Sabellida</taxon>
        <taxon>Oweniida</taxon>
        <taxon>Oweniidae</taxon>
        <taxon>Owenia</taxon>
    </lineage>
</organism>
<sequence>MPLFRRKSDKQTSQPVVGKPGHRRSPSSSSRTSGDSVPNGDVGVMEPPLREEHGGAKPKIILHSPSGQDVTFGDLGTKDSIPMMTSSRLSKTFHEIIHDKDALPSFIQYLEAKDKVQFIKFWLDAESFQASSWSRIRTHSMNTLAKSSLSGKEKNDLDPGRSRSQGLISAIESKSHKPDDETTVPSIAVTDYDATSSTKVPKSVKVSSIQDHIPNGALNSDKITETIKSTSNDIRNISAAIMDFKPSKTKGNISNPLNAQDGEVNKTLKDCNENTSDTIKTTKDIISNTADGPAYLDLKNEDEFGQKLRKSIEKDAVNIYSKYIALDCPYPLGIGEDLRNRAIGKICREDGQIDPQCFNECQEFVLDVLEKEFYPGYKESVFHCKHQIDILTSTQVYLADVLYNEIAMSYFMEYMEQEGAMQVFECWLSIDNFQQHLATTQYDGPQAQSDSMILYEKYFSLQAVVPLGFEDKVRFEVESNICREGGPLPDCFASAKRVLLHTLNKVYFPSFMQSEIYFKYLSELINTLQSSGEMPAAIKVQSRRGSDASSDAHSIGGGSVDSDTNKGISKKNTLLAADESGSNLKKAFSRTKPDEMQMEDPVLLNPDSLWKRANQGKMCLGHVNELGQFISEFDPEPDFDKKKQKKTGKSIFKRKDKKAEEDAAWQVAQMILSEVTKSRNKLHQILDAKNHGITM</sequence>
<dbReference type="CDD" id="cd08721">
    <property type="entry name" value="RGS_AKAP2_2"/>
    <property type="match status" value="1"/>
</dbReference>
<dbReference type="FunFam" id="1.10.167.10:FF:000005">
    <property type="entry name" value="Putative A-kinase anchor protein 10 mitochondrial"/>
    <property type="match status" value="1"/>
</dbReference>
<dbReference type="GO" id="GO:0005886">
    <property type="term" value="C:plasma membrane"/>
    <property type="evidence" value="ECO:0007669"/>
    <property type="project" value="TreeGrafter"/>
</dbReference>